<reference evidence="1" key="1">
    <citation type="submission" date="2019-12" db="EMBL/GenBank/DDBJ databases">
        <title>Mycobacterium spongiae sp. nov.</title>
        <authorList>
            <person name="Stinear T."/>
        </authorList>
    </citation>
    <scope>NUCLEOTIDE SEQUENCE</scope>
    <source>
        <strain evidence="1">FSD4b-SM</strain>
    </source>
</reference>
<evidence type="ECO:0000313" key="1">
    <source>
        <dbReference type="EMBL" id="QUR66408.1"/>
    </source>
</evidence>
<dbReference type="KEGG" id="mspg:F6B93_04280"/>
<accession>A0A975JW07</accession>
<dbReference type="PANTHER" id="PTHR34309:SF10">
    <property type="entry name" value="SLR1406 PROTEIN"/>
    <property type="match status" value="1"/>
</dbReference>
<dbReference type="RefSeq" id="WP_211697895.1">
    <property type="nucleotide sequence ID" value="NZ_CP046600.1"/>
</dbReference>
<dbReference type="InterPro" id="IPR038084">
    <property type="entry name" value="PduO/GlcC-like_sf"/>
</dbReference>
<proteinExistence type="predicted"/>
<gene>
    <name evidence="1" type="ORF">F6B93_04280</name>
</gene>
<dbReference type="Pfam" id="PF03928">
    <property type="entry name" value="HbpS-like"/>
    <property type="match status" value="1"/>
</dbReference>
<dbReference type="InterPro" id="IPR052517">
    <property type="entry name" value="GlcG_carb_metab_protein"/>
</dbReference>
<dbReference type="Proteomes" id="UP000682202">
    <property type="component" value="Chromosome"/>
</dbReference>
<keyword evidence="2" id="KW-1185">Reference proteome</keyword>
<dbReference type="SUPFAM" id="SSF143744">
    <property type="entry name" value="GlcG-like"/>
    <property type="match status" value="1"/>
</dbReference>
<dbReference type="InterPro" id="IPR005624">
    <property type="entry name" value="PduO/GlcC-like"/>
</dbReference>
<name>A0A975JW07_9MYCO</name>
<protein>
    <submittedName>
        <fullName evidence="1">Heme-binding protein</fullName>
    </submittedName>
</protein>
<dbReference type="Gene3D" id="3.30.450.150">
    <property type="entry name" value="Haem-degrading domain"/>
    <property type="match status" value="1"/>
</dbReference>
<sequence>MRIHNTPVAVTLTLGHAHTIAQHALTHARSLAAKPIAVAVLDSGGHVQVVLREDGAAYLRPDIAIAKAWGALGMGESSRQLTARAVKKPEFFTSLVDIAEGRMGLSPGGVLIQDDRGSIIAAIGVSGELSDVDEQCAVAGIEAAGFTAILGIDP</sequence>
<dbReference type="PANTHER" id="PTHR34309">
    <property type="entry name" value="SLR1406 PROTEIN"/>
    <property type="match status" value="1"/>
</dbReference>
<organism evidence="1 2">
    <name type="scientific">Mycobacterium spongiae</name>
    <dbReference type="NCBI Taxonomy" id="886343"/>
    <lineage>
        <taxon>Bacteria</taxon>
        <taxon>Bacillati</taxon>
        <taxon>Actinomycetota</taxon>
        <taxon>Actinomycetes</taxon>
        <taxon>Mycobacteriales</taxon>
        <taxon>Mycobacteriaceae</taxon>
        <taxon>Mycobacterium</taxon>
    </lineage>
</organism>
<evidence type="ECO:0000313" key="2">
    <source>
        <dbReference type="Proteomes" id="UP000682202"/>
    </source>
</evidence>
<dbReference type="AlphaFoldDB" id="A0A975JW07"/>
<dbReference type="EMBL" id="CP046600">
    <property type="protein sequence ID" value="QUR66408.1"/>
    <property type="molecule type" value="Genomic_DNA"/>
</dbReference>